<feature type="chain" id="PRO_5047034330" description="Cell division protein FtsL" evidence="2">
    <location>
        <begin position="20"/>
        <end position="248"/>
    </location>
</feature>
<evidence type="ECO:0000256" key="2">
    <source>
        <dbReference type="SAM" id="SignalP"/>
    </source>
</evidence>
<evidence type="ECO:0008006" key="5">
    <source>
        <dbReference type="Google" id="ProtNLM"/>
    </source>
</evidence>
<dbReference type="EMBL" id="CP060780">
    <property type="protein sequence ID" value="QNP43672.1"/>
    <property type="molecule type" value="Genomic_DNA"/>
</dbReference>
<feature type="compositionally biased region" description="Basic and acidic residues" evidence="1">
    <location>
        <begin position="199"/>
        <end position="211"/>
    </location>
</feature>
<sequence>MSAARSFRSVFMVASCAGAALGCYLVSLNVASERASLEDVENRIVMTQRDIRMLQTEIGTRGRLAQLERWNVKVLALSAPSADQFLEGGFQLARLAQPEPAHNVEAPVVMASVPAPPLQSAPLEEGDAGVDGAGASSSAPAARLMREASLKIPVREAVEQQAVAPQPKKVVQSAQKIEAKSVKSVSDVRVKTPQTKPAMNEKKAGDKKLEAAAKPVTKPVRLAKVDPLAPLPAKANSKKTAKDSGSAR</sequence>
<feature type="region of interest" description="Disordered" evidence="1">
    <location>
        <begin position="188"/>
        <end position="248"/>
    </location>
</feature>
<evidence type="ECO:0000313" key="4">
    <source>
        <dbReference type="Proteomes" id="UP000516134"/>
    </source>
</evidence>
<feature type="signal peptide" evidence="2">
    <location>
        <begin position="1"/>
        <end position="19"/>
    </location>
</feature>
<organism evidence="3 4">
    <name type="scientific">Sphingomonas daechungensis</name>
    <dbReference type="NCBI Taxonomy" id="1176646"/>
    <lineage>
        <taxon>Bacteria</taxon>
        <taxon>Pseudomonadati</taxon>
        <taxon>Pseudomonadota</taxon>
        <taxon>Alphaproteobacteria</taxon>
        <taxon>Sphingomonadales</taxon>
        <taxon>Sphingomonadaceae</taxon>
        <taxon>Sphingomonas</taxon>
    </lineage>
</organism>
<evidence type="ECO:0000256" key="1">
    <source>
        <dbReference type="SAM" id="MobiDB-lite"/>
    </source>
</evidence>
<dbReference type="PROSITE" id="PS51257">
    <property type="entry name" value="PROKAR_LIPOPROTEIN"/>
    <property type="match status" value="1"/>
</dbReference>
<evidence type="ECO:0000313" key="3">
    <source>
        <dbReference type="EMBL" id="QNP43672.1"/>
    </source>
</evidence>
<accession>A0ABX6T1E1</accession>
<dbReference type="RefSeq" id="WP_187715097.1">
    <property type="nucleotide sequence ID" value="NZ_BAABJC010000001.1"/>
</dbReference>
<feature type="region of interest" description="Disordered" evidence="1">
    <location>
        <begin position="117"/>
        <end position="139"/>
    </location>
</feature>
<proteinExistence type="predicted"/>
<gene>
    <name evidence="3" type="ORF">H9L15_02985</name>
</gene>
<reference evidence="3 4" key="1">
    <citation type="submission" date="2020-08" db="EMBL/GenBank/DDBJ databases">
        <title>Genome sequence of Sphingomonas daechungensis KACC 18115T.</title>
        <authorList>
            <person name="Hyun D.-W."/>
            <person name="Bae J.-W."/>
        </authorList>
    </citation>
    <scope>NUCLEOTIDE SEQUENCE [LARGE SCALE GENOMIC DNA]</scope>
    <source>
        <strain evidence="3 4">KACC 18115</strain>
    </source>
</reference>
<keyword evidence="4" id="KW-1185">Reference proteome</keyword>
<name>A0ABX6T1E1_9SPHN</name>
<protein>
    <recommendedName>
        <fullName evidence="5">Cell division protein FtsL</fullName>
    </recommendedName>
</protein>
<dbReference type="Proteomes" id="UP000516134">
    <property type="component" value="Chromosome"/>
</dbReference>
<keyword evidence="2" id="KW-0732">Signal</keyword>